<evidence type="ECO:0000313" key="3">
    <source>
        <dbReference type="Proteomes" id="UP000238164"/>
    </source>
</evidence>
<feature type="transmembrane region" description="Helical" evidence="1">
    <location>
        <begin position="172"/>
        <end position="189"/>
    </location>
</feature>
<dbReference type="RefSeq" id="WP_105185737.1">
    <property type="nucleotide sequence ID" value="NZ_BAAAGO010000014.1"/>
</dbReference>
<keyword evidence="3" id="KW-1185">Reference proteome</keyword>
<feature type="transmembrane region" description="Helical" evidence="1">
    <location>
        <begin position="149"/>
        <end position="166"/>
    </location>
</feature>
<accession>A0A2N9JH93</accession>
<protein>
    <submittedName>
        <fullName evidence="2">Putative membrane protein, glycine-rich</fullName>
    </submittedName>
</protein>
<evidence type="ECO:0000313" key="2">
    <source>
        <dbReference type="EMBL" id="SPD86881.1"/>
    </source>
</evidence>
<gene>
    <name evidence="2" type="ORF">MPLG2_1851</name>
</gene>
<dbReference type="AlphaFoldDB" id="A0A2N9JH93"/>
<reference evidence="2 3" key="1">
    <citation type="submission" date="2018-02" db="EMBL/GenBank/DDBJ databases">
        <authorList>
            <person name="Cohen D.B."/>
            <person name="Kent A.D."/>
        </authorList>
    </citation>
    <scope>NUCLEOTIDE SEQUENCE [LARGE SCALE GENOMIC DNA]</scope>
    <source>
        <strain evidence="2">1</strain>
    </source>
</reference>
<dbReference type="Proteomes" id="UP000238164">
    <property type="component" value="Chromosome 1"/>
</dbReference>
<keyword evidence="1" id="KW-1133">Transmembrane helix</keyword>
<keyword evidence="1" id="KW-0812">Transmembrane</keyword>
<evidence type="ECO:0000256" key="1">
    <source>
        <dbReference type="SAM" id="Phobius"/>
    </source>
</evidence>
<proteinExistence type="predicted"/>
<dbReference type="KEGG" id="mgg:MPLG2_1851"/>
<organism evidence="2 3">
    <name type="scientific">Micropruina glycogenica</name>
    <dbReference type="NCBI Taxonomy" id="75385"/>
    <lineage>
        <taxon>Bacteria</taxon>
        <taxon>Bacillati</taxon>
        <taxon>Actinomycetota</taxon>
        <taxon>Actinomycetes</taxon>
        <taxon>Propionibacteriales</taxon>
        <taxon>Nocardioidaceae</taxon>
        <taxon>Micropruina</taxon>
    </lineage>
</organism>
<name>A0A2N9JH93_9ACTN</name>
<dbReference type="EMBL" id="LT985188">
    <property type="protein sequence ID" value="SPD86881.1"/>
    <property type="molecule type" value="Genomic_DNA"/>
</dbReference>
<keyword evidence="1" id="KW-0472">Membrane</keyword>
<sequence>MTRWLRTLRAEIPVLARLPDQGWRPRPAVQVDLGPAVPGWALRALAAVATATLATICLQRSGVGAWLGWTIVVVATALMAARPSTLVAQTTLVVSGLLFALAGSGPFDPVVFVLIPLGYTAHELAWWAERTAWTCRVELRALAAGHGRGLVLVAGAAALGVVMWLAPRPSAALVVAGGVALVVLTWLVVGNRADRV</sequence>
<feature type="transmembrane region" description="Helical" evidence="1">
    <location>
        <begin position="63"/>
        <end position="81"/>
    </location>
</feature>